<protein>
    <submittedName>
        <fullName evidence="1">Uncharacterized protein</fullName>
    </submittedName>
</protein>
<accession>A0A8J8T1Y7</accession>
<dbReference type="AlphaFoldDB" id="A0A8J8T1Y7"/>
<dbReference type="EMBL" id="RRYP01009134">
    <property type="protein sequence ID" value="TNV79277.1"/>
    <property type="molecule type" value="Genomic_DNA"/>
</dbReference>
<sequence length="380" mass="42430">MTYQRHNLYTDLPTTTSKNSSITRLAQVAPISKTSDSQILSYGQLHRLEDLLGRKHGVPLKLEELEGINSDRFSILPSANQSGLKVHSDAGRSQSRLRKLTIDMGHIYQCKEIQDASPLPKIIITGGIQRQSTVNESACGLKLQNYTFSSSTQASTIQQQMPSSMSISTTNEDFSPLKIQRKARNVTLVYNNRSLSTAPNNNQSLGAARIGNPIAASVYGLDQSQSNSTIRKSNVRLIEPSSSATNSSRNVDHKSARSLSSIKPFSLQMAEIPFKTSEPNIQTLNKFRVKQIISNGTSLSGGQISSTYNFLNAPKDHGREFILNSVFDECAIQKNHVQYIQRKFIKRGLSKIIDEYNQQKDEKIQRVNQKMLEKIKSQRI</sequence>
<evidence type="ECO:0000313" key="2">
    <source>
        <dbReference type="Proteomes" id="UP000785679"/>
    </source>
</evidence>
<comment type="caution">
    <text evidence="1">The sequence shown here is derived from an EMBL/GenBank/DDBJ whole genome shotgun (WGS) entry which is preliminary data.</text>
</comment>
<organism evidence="1 2">
    <name type="scientific">Halteria grandinella</name>
    <dbReference type="NCBI Taxonomy" id="5974"/>
    <lineage>
        <taxon>Eukaryota</taxon>
        <taxon>Sar</taxon>
        <taxon>Alveolata</taxon>
        <taxon>Ciliophora</taxon>
        <taxon>Intramacronucleata</taxon>
        <taxon>Spirotrichea</taxon>
        <taxon>Stichotrichia</taxon>
        <taxon>Sporadotrichida</taxon>
        <taxon>Halteriidae</taxon>
        <taxon>Halteria</taxon>
    </lineage>
</organism>
<reference evidence="1" key="1">
    <citation type="submission" date="2019-06" db="EMBL/GenBank/DDBJ databases">
        <authorList>
            <person name="Zheng W."/>
        </authorList>
    </citation>
    <scope>NUCLEOTIDE SEQUENCE</scope>
    <source>
        <strain evidence="1">QDHG01</strain>
    </source>
</reference>
<name>A0A8J8T1Y7_HALGN</name>
<evidence type="ECO:0000313" key="1">
    <source>
        <dbReference type="EMBL" id="TNV79277.1"/>
    </source>
</evidence>
<dbReference type="Proteomes" id="UP000785679">
    <property type="component" value="Unassembled WGS sequence"/>
</dbReference>
<keyword evidence="2" id="KW-1185">Reference proteome</keyword>
<proteinExistence type="predicted"/>
<gene>
    <name evidence="1" type="ORF">FGO68_gene5459</name>
</gene>